<dbReference type="PROSITE" id="PS00955">
    <property type="entry name" value="IGP_DEHYDRATASE_2"/>
    <property type="match status" value="1"/>
</dbReference>
<dbReference type="InterPro" id="IPR020568">
    <property type="entry name" value="Ribosomal_Su5_D2-typ_SF"/>
</dbReference>
<keyword evidence="4 6" id="KW-0368">Histidine biosynthesis</keyword>
<dbReference type="GO" id="GO:0000105">
    <property type="term" value="P:L-histidine biosynthetic process"/>
    <property type="evidence" value="ECO:0007669"/>
    <property type="project" value="UniProtKB-UniRule"/>
</dbReference>
<accession>A0A841KQH6</accession>
<dbReference type="CDD" id="cd07914">
    <property type="entry name" value="IGPD"/>
    <property type="match status" value="1"/>
</dbReference>
<evidence type="ECO:0000256" key="7">
    <source>
        <dbReference type="RuleBase" id="RU000599"/>
    </source>
</evidence>
<dbReference type="Proteomes" id="UP000579281">
    <property type="component" value="Unassembled WGS sequence"/>
</dbReference>
<proteinExistence type="inferred from homology"/>
<comment type="catalytic activity">
    <reaction evidence="6 7">
        <text>D-erythro-1-(imidazol-4-yl)glycerol 3-phosphate = 3-(imidazol-4-yl)-2-oxopropyl phosphate + H2O</text>
        <dbReference type="Rhea" id="RHEA:11040"/>
        <dbReference type="ChEBI" id="CHEBI:15377"/>
        <dbReference type="ChEBI" id="CHEBI:57766"/>
        <dbReference type="ChEBI" id="CHEBI:58278"/>
        <dbReference type="EC" id="4.2.1.19"/>
    </reaction>
</comment>
<comment type="pathway">
    <text evidence="1 6 7">Amino-acid biosynthesis; L-histidine biosynthesis; L-histidine from 5-phospho-alpha-D-ribose 1-diphosphate: step 6/9.</text>
</comment>
<evidence type="ECO:0000313" key="9">
    <source>
        <dbReference type="Proteomes" id="UP000579281"/>
    </source>
</evidence>
<dbReference type="PROSITE" id="PS00954">
    <property type="entry name" value="IGP_DEHYDRATASE_1"/>
    <property type="match status" value="1"/>
</dbReference>
<dbReference type="FunFam" id="3.30.230.40:FF:000001">
    <property type="entry name" value="Imidazoleglycerol-phosphate dehydratase HisB"/>
    <property type="match status" value="1"/>
</dbReference>
<keyword evidence="9" id="KW-1185">Reference proteome</keyword>
<evidence type="ECO:0000256" key="5">
    <source>
        <dbReference type="ARBA" id="ARBA00023239"/>
    </source>
</evidence>
<keyword evidence="6" id="KW-0963">Cytoplasm</keyword>
<name>A0A841KQH6_9FIRM</name>
<dbReference type="GO" id="GO:0005737">
    <property type="term" value="C:cytoplasm"/>
    <property type="evidence" value="ECO:0007669"/>
    <property type="project" value="UniProtKB-SubCell"/>
</dbReference>
<dbReference type="GO" id="GO:0004424">
    <property type="term" value="F:imidazoleglycerol-phosphate dehydratase activity"/>
    <property type="evidence" value="ECO:0007669"/>
    <property type="project" value="UniProtKB-UniRule"/>
</dbReference>
<dbReference type="EC" id="4.2.1.19" evidence="6 7"/>
<dbReference type="UniPathway" id="UPA00031">
    <property type="reaction ID" value="UER00011"/>
</dbReference>
<evidence type="ECO:0000256" key="3">
    <source>
        <dbReference type="ARBA" id="ARBA00022605"/>
    </source>
</evidence>
<comment type="caution">
    <text evidence="8">The sequence shown here is derived from an EMBL/GenBank/DDBJ whole genome shotgun (WGS) entry which is preliminary data.</text>
</comment>
<dbReference type="Pfam" id="PF00475">
    <property type="entry name" value="IGPD"/>
    <property type="match status" value="1"/>
</dbReference>
<sequence>MRKSSIERKTSETDIKLTLQINGEGKSSISTGIGFFDHMLHTMCKHGFLDMDLSCKGDLFVDDHHTVEDVGIVLGNAFREALGNKQGITRYATIYTPMDEALSRVSLDISGRAYLHYDMPFLQQSSRKFEVALVEEFFRAFVNHAQITLHIAMIYGKNNHHMIESVFKGFGRALDQASIIEDRVVGVLSTKGHI</sequence>
<dbReference type="NCBIfam" id="NF002114">
    <property type="entry name" value="PRK00951.2-4"/>
    <property type="match status" value="1"/>
</dbReference>
<dbReference type="InterPro" id="IPR020565">
    <property type="entry name" value="ImidazoleglycerP_deHydtase_CS"/>
</dbReference>
<keyword evidence="5 6" id="KW-0456">Lyase</keyword>
<dbReference type="NCBIfam" id="NF002111">
    <property type="entry name" value="PRK00951.2-1"/>
    <property type="match status" value="1"/>
</dbReference>
<organism evidence="8 9">
    <name type="scientific">Anaerosolibacter carboniphilus</name>
    <dbReference type="NCBI Taxonomy" id="1417629"/>
    <lineage>
        <taxon>Bacteria</taxon>
        <taxon>Bacillati</taxon>
        <taxon>Bacillota</taxon>
        <taxon>Clostridia</taxon>
        <taxon>Peptostreptococcales</taxon>
        <taxon>Thermotaleaceae</taxon>
        <taxon>Anaerosolibacter</taxon>
    </lineage>
</organism>
<dbReference type="PANTHER" id="PTHR23133:SF2">
    <property type="entry name" value="IMIDAZOLEGLYCEROL-PHOSPHATE DEHYDRATASE"/>
    <property type="match status" value="1"/>
</dbReference>
<reference evidence="8 9" key="1">
    <citation type="submission" date="2020-08" db="EMBL/GenBank/DDBJ databases">
        <title>Genomic Encyclopedia of Type Strains, Phase IV (KMG-IV): sequencing the most valuable type-strain genomes for metagenomic binning, comparative biology and taxonomic classification.</title>
        <authorList>
            <person name="Goeker M."/>
        </authorList>
    </citation>
    <scope>NUCLEOTIDE SEQUENCE [LARGE SCALE GENOMIC DNA]</scope>
    <source>
        <strain evidence="8 9">DSM 103526</strain>
    </source>
</reference>
<gene>
    <name evidence="6" type="primary">hisB</name>
    <name evidence="8" type="ORF">HNQ80_001762</name>
</gene>
<evidence type="ECO:0000256" key="6">
    <source>
        <dbReference type="HAMAP-Rule" id="MF_00076"/>
    </source>
</evidence>
<comment type="subcellular location">
    <subcellularLocation>
        <location evidence="6 7">Cytoplasm</location>
    </subcellularLocation>
</comment>
<dbReference type="Gene3D" id="3.30.230.40">
    <property type="entry name" value="Imidazole glycerol phosphate dehydratase, domain 1"/>
    <property type="match status" value="2"/>
</dbReference>
<dbReference type="PANTHER" id="PTHR23133">
    <property type="entry name" value="IMIDAZOLEGLYCEROL-PHOSPHATE DEHYDRATASE HIS7"/>
    <property type="match status" value="1"/>
</dbReference>
<dbReference type="EMBL" id="JACHEN010000009">
    <property type="protein sequence ID" value="MBB6215673.1"/>
    <property type="molecule type" value="Genomic_DNA"/>
</dbReference>
<evidence type="ECO:0000256" key="1">
    <source>
        <dbReference type="ARBA" id="ARBA00005047"/>
    </source>
</evidence>
<dbReference type="RefSeq" id="WP_184310172.1">
    <property type="nucleotide sequence ID" value="NZ_JACHEN010000009.1"/>
</dbReference>
<dbReference type="InterPro" id="IPR038494">
    <property type="entry name" value="IGPD_sf"/>
</dbReference>
<dbReference type="SUPFAM" id="SSF54211">
    <property type="entry name" value="Ribosomal protein S5 domain 2-like"/>
    <property type="match status" value="2"/>
</dbReference>
<keyword evidence="3 6" id="KW-0028">Amino-acid biosynthesis</keyword>
<dbReference type="FunFam" id="3.30.230.40:FF:000003">
    <property type="entry name" value="Imidazoleglycerol-phosphate dehydratase HisB"/>
    <property type="match status" value="1"/>
</dbReference>
<evidence type="ECO:0000256" key="4">
    <source>
        <dbReference type="ARBA" id="ARBA00023102"/>
    </source>
</evidence>
<evidence type="ECO:0000256" key="2">
    <source>
        <dbReference type="ARBA" id="ARBA00016664"/>
    </source>
</evidence>
<evidence type="ECO:0000313" key="8">
    <source>
        <dbReference type="EMBL" id="MBB6215673.1"/>
    </source>
</evidence>
<dbReference type="AlphaFoldDB" id="A0A841KQH6"/>
<dbReference type="InterPro" id="IPR000807">
    <property type="entry name" value="ImidazoleglycerolP_deHydtase"/>
</dbReference>
<protein>
    <recommendedName>
        <fullName evidence="2 6">Imidazoleglycerol-phosphate dehydratase</fullName>
        <shortName evidence="6">IGPD</shortName>
        <ecNumber evidence="6 7">4.2.1.19</ecNumber>
    </recommendedName>
</protein>
<comment type="similarity">
    <text evidence="6 7">Belongs to the imidazoleglycerol-phosphate dehydratase family.</text>
</comment>
<dbReference type="HAMAP" id="MF_00076">
    <property type="entry name" value="HisB"/>
    <property type="match status" value="1"/>
</dbReference>